<keyword evidence="8" id="KW-1185">Reference proteome</keyword>
<evidence type="ECO:0000256" key="5">
    <source>
        <dbReference type="SAM" id="MobiDB-lite"/>
    </source>
</evidence>
<dbReference type="Pfam" id="PF00781">
    <property type="entry name" value="DAGK_cat"/>
    <property type="match status" value="1"/>
</dbReference>
<keyword evidence="1" id="KW-0808">Transferase</keyword>
<proteinExistence type="predicted"/>
<dbReference type="Pfam" id="PF19279">
    <property type="entry name" value="YegS_C"/>
    <property type="match status" value="1"/>
</dbReference>
<evidence type="ECO:0000256" key="1">
    <source>
        <dbReference type="ARBA" id="ARBA00022679"/>
    </source>
</evidence>
<evidence type="ECO:0000256" key="2">
    <source>
        <dbReference type="ARBA" id="ARBA00022741"/>
    </source>
</evidence>
<protein>
    <submittedName>
        <fullName evidence="7">Sphingosine kinase 2</fullName>
    </submittedName>
</protein>
<dbReference type="PROSITE" id="PS50146">
    <property type="entry name" value="DAGK"/>
    <property type="match status" value="1"/>
</dbReference>
<dbReference type="OrthoDB" id="3853857at2759"/>
<dbReference type="PANTHER" id="PTHR12358:SF54">
    <property type="entry name" value="SPHINGOSINE KINASE RELATED PROTEIN"/>
    <property type="match status" value="1"/>
</dbReference>
<dbReference type="InterPro" id="IPR001206">
    <property type="entry name" value="Diacylglycerol_kinase_cat_dom"/>
</dbReference>
<keyword evidence="3 7" id="KW-0418">Kinase</keyword>
<organism evidence="7 8">
    <name type="scientific">Phytophthora pseudosyringae</name>
    <dbReference type="NCBI Taxonomy" id="221518"/>
    <lineage>
        <taxon>Eukaryota</taxon>
        <taxon>Sar</taxon>
        <taxon>Stramenopiles</taxon>
        <taxon>Oomycota</taxon>
        <taxon>Peronosporomycetes</taxon>
        <taxon>Peronosporales</taxon>
        <taxon>Peronosporaceae</taxon>
        <taxon>Phytophthora</taxon>
    </lineage>
</organism>
<accession>A0A8T1VB96</accession>
<evidence type="ECO:0000256" key="4">
    <source>
        <dbReference type="ARBA" id="ARBA00022840"/>
    </source>
</evidence>
<keyword evidence="4" id="KW-0067">ATP-binding</keyword>
<evidence type="ECO:0000313" key="8">
    <source>
        <dbReference type="Proteomes" id="UP000694044"/>
    </source>
</evidence>
<dbReference type="GO" id="GO:0005524">
    <property type="term" value="F:ATP binding"/>
    <property type="evidence" value="ECO:0007669"/>
    <property type="project" value="UniProtKB-KW"/>
</dbReference>
<keyword evidence="2" id="KW-0547">Nucleotide-binding</keyword>
<dbReference type="EMBL" id="JAGDFM010000435">
    <property type="protein sequence ID" value="KAG7378305.1"/>
    <property type="molecule type" value="Genomic_DNA"/>
</dbReference>
<dbReference type="InterPro" id="IPR045540">
    <property type="entry name" value="YegS/DAGK_C"/>
</dbReference>
<dbReference type="Proteomes" id="UP000694044">
    <property type="component" value="Unassembled WGS sequence"/>
</dbReference>
<dbReference type="PANTHER" id="PTHR12358">
    <property type="entry name" value="SPHINGOSINE KINASE"/>
    <property type="match status" value="1"/>
</dbReference>
<feature type="region of interest" description="Disordered" evidence="5">
    <location>
        <begin position="56"/>
        <end position="88"/>
    </location>
</feature>
<dbReference type="InterPro" id="IPR050187">
    <property type="entry name" value="Lipid_Phosphate_FormReg"/>
</dbReference>
<comment type="caution">
    <text evidence="7">The sequence shown here is derived from an EMBL/GenBank/DDBJ whole genome shotgun (WGS) entry which is preliminary data.</text>
</comment>
<reference evidence="7" key="1">
    <citation type="submission" date="2021-02" db="EMBL/GenBank/DDBJ databases">
        <authorList>
            <person name="Palmer J.M."/>
        </authorList>
    </citation>
    <scope>NUCLEOTIDE SEQUENCE</scope>
    <source>
        <strain evidence="7">SCRP734</strain>
    </source>
</reference>
<evidence type="ECO:0000313" key="7">
    <source>
        <dbReference type="EMBL" id="KAG7378305.1"/>
    </source>
</evidence>
<gene>
    <name evidence="7" type="primary">SPHK2_3</name>
    <name evidence="7" type="ORF">PHYPSEUDO_010262</name>
</gene>
<sequence>MSPTSLAQLLEHLHLESSQPPDERFAWLHRRSQHAQHPLVQFDLSTTHCTLRIVPKRKRRQAPRKSLNHERMASTGSSGSSSEEGEKPQDPLFMKLQWGEVLGAHLQTACGQPLCRRSVVPRRVYMLALYACPPEGLLLDESERHHHHKDDLPTKRSLREWTFRFYGDEIERVAQLHHALNRGADPRRDVQEDIHNLPLLKPDEAIPGSLRKFRVLIDPHEESGCGLRKYEQFVAPMFRVANIQATVNITADSERVREIATELPLDQFECVALAGRDSFAHEFVQGLMARPDWKQAIRQPLGILPIDGGSSNGLAASVAHHSHECLDLENAAFALVKGRPQNLDITSVSNGEETRYSFLKLEWALSESEEAAAPVHTTGILRDLRHSMSRRRRVVRTPAYYGRIWYLHQDAEAHQPVRYFQDQGDDDDTREGPVQDLFSTDLGCGKWVELQGPFRSAWVTNTSHATPSAFVAPGAQLDDGYTYLTVIDGTHPRSEVWRMLFSLETGRHLKRPAVQQIGTRALKLQPARASDRLCVDGHPMTGSSLVAQVHRGLARIVALPRQRQRGATYAG</sequence>
<evidence type="ECO:0000256" key="3">
    <source>
        <dbReference type="ARBA" id="ARBA00022777"/>
    </source>
</evidence>
<dbReference type="GO" id="GO:0016301">
    <property type="term" value="F:kinase activity"/>
    <property type="evidence" value="ECO:0007669"/>
    <property type="project" value="UniProtKB-KW"/>
</dbReference>
<name>A0A8T1VB96_9STRA</name>
<evidence type="ECO:0000259" key="6">
    <source>
        <dbReference type="PROSITE" id="PS50146"/>
    </source>
</evidence>
<dbReference type="AlphaFoldDB" id="A0A8T1VB96"/>
<feature type="domain" description="DAGKc" evidence="6">
    <location>
        <begin position="208"/>
        <end position="352"/>
    </location>
</feature>